<dbReference type="PANTHER" id="PTHR36934">
    <property type="entry name" value="BLR0278 PROTEIN"/>
    <property type="match status" value="1"/>
</dbReference>
<protein>
    <submittedName>
        <fullName evidence="2">Thioesterase</fullName>
    </submittedName>
</protein>
<evidence type="ECO:0000259" key="1">
    <source>
        <dbReference type="Pfam" id="PF22636"/>
    </source>
</evidence>
<dbReference type="InterPro" id="IPR029069">
    <property type="entry name" value="HotDog_dom_sf"/>
</dbReference>
<dbReference type="Gene3D" id="3.10.129.10">
    <property type="entry name" value="Hotdog Thioesterase"/>
    <property type="match status" value="1"/>
</dbReference>
<reference evidence="2" key="1">
    <citation type="journal article" date="2020" name="mSystems">
        <title>Genome- and Community-Level Interaction Insights into Carbon Utilization and Element Cycling Functions of Hydrothermarchaeota in Hydrothermal Sediment.</title>
        <authorList>
            <person name="Zhou Z."/>
            <person name="Liu Y."/>
            <person name="Xu W."/>
            <person name="Pan J."/>
            <person name="Luo Z.H."/>
            <person name="Li M."/>
        </authorList>
    </citation>
    <scope>NUCLEOTIDE SEQUENCE [LARGE SCALE GENOMIC DNA]</scope>
    <source>
        <strain evidence="2">SpSt-1088</strain>
    </source>
</reference>
<evidence type="ECO:0000313" key="2">
    <source>
        <dbReference type="EMBL" id="HHR33840.1"/>
    </source>
</evidence>
<dbReference type="SUPFAM" id="SSF54637">
    <property type="entry name" value="Thioesterase/thiol ester dehydrase-isomerase"/>
    <property type="match status" value="1"/>
</dbReference>
<comment type="caution">
    <text evidence="2">The sequence shown here is derived from an EMBL/GenBank/DDBJ whole genome shotgun (WGS) entry which is preliminary data.</text>
</comment>
<dbReference type="InterPro" id="IPR054485">
    <property type="entry name" value="FlK-like_dom"/>
</dbReference>
<accession>A0A7C5U447</accession>
<dbReference type="Pfam" id="PF22636">
    <property type="entry name" value="FlK"/>
    <property type="match status" value="1"/>
</dbReference>
<proteinExistence type="predicted"/>
<dbReference type="EMBL" id="DRXW01000173">
    <property type="protein sequence ID" value="HHR33840.1"/>
    <property type="molecule type" value="Genomic_DNA"/>
</dbReference>
<organism evidence="2">
    <name type="scientific">Fervidobacterium nodosum</name>
    <dbReference type="NCBI Taxonomy" id="2424"/>
    <lineage>
        <taxon>Bacteria</taxon>
        <taxon>Thermotogati</taxon>
        <taxon>Thermotogota</taxon>
        <taxon>Thermotogae</taxon>
        <taxon>Thermotogales</taxon>
        <taxon>Fervidobacteriaceae</taxon>
        <taxon>Fervidobacterium</taxon>
    </lineage>
</organism>
<dbReference type="InterPro" id="IPR025540">
    <property type="entry name" value="FlK"/>
</dbReference>
<dbReference type="AlphaFoldDB" id="A0A7C5U447"/>
<dbReference type="PANTHER" id="PTHR36934:SF1">
    <property type="entry name" value="THIOESTERASE DOMAIN-CONTAINING PROTEIN"/>
    <property type="match status" value="1"/>
</dbReference>
<feature type="domain" description="Fluoroacetyl-CoA-specific thioesterase-like" evidence="1">
    <location>
        <begin position="21"/>
        <end position="122"/>
    </location>
</feature>
<name>A0A7C5U447_9BACT</name>
<gene>
    <name evidence="2" type="ORF">ENM46_02720</name>
</gene>
<dbReference type="CDD" id="cd03440">
    <property type="entry name" value="hot_dog"/>
    <property type="match status" value="1"/>
</dbReference>
<sequence>MAENLDSLVGLNKSIEVMPDETMVWDEDDELVHLHLISTSGLLKEINYVTGDFLNQFLSEEEISVVVYSEISHLKPVVVGERLVVGIRISEVNQNMVLFKAIVMRETEKIAEATVKRAVVSKNYLRRKALEQL</sequence>